<dbReference type="OMA" id="CESTCNG"/>
<feature type="binding site" evidence="13">
    <location>
        <position position="461"/>
    </location>
    <ligand>
        <name>ATP</name>
        <dbReference type="ChEBI" id="CHEBI:30616"/>
    </ligand>
</feature>
<evidence type="ECO:0000256" key="15">
    <source>
        <dbReference type="SAM" id="SignalP"/>
    </source>
</evidence>
<dbReference type="FunFam" id="1.10.510.10:FF:000084">
    <property type="entry name" value="Wall-associated receptor kinase 2"/>
    <property type="match status" value="1"/>
</dbReference>
<dbReference type="SMART" id="SM00220">
    <property type="entry name" value="S_TKc"/>
    <property type="match status" value="1"/>
</dbReference>
<dbReference type="Pfam" id="PF00069">
    <property type="entry name" value="Pkinase"/>
    <property type="match status" value="1"/>
</dbReference>
<reference evidence="17 18" key="1">
    <citation type="submission" date="2020-04" db="EMBL/GenBank/DDBJ databases">
        <title>Plant Genome Project.</title>
        <authorList>
            <person name="Zhang R.-G."/>
        </authorList>
    </citation>
    <scope>NUCLEOTIDE SEQUENCE [LARGE SCALE GENOMIC DNA]</scope>
    <source>
        <strain evidence="17">YNK0</strain>
        <tissue evidence="17">Leaf</tissue>
    </source>
</reference>
<dbReference type="InterPro" id="IPR045274">
    <property type="entry name" value="WAK-like"/>
</dbReference>
<dbReference type="PANTHER" id="PTHR27005">
    <property type="entry name" value="WALL-ASSOCIATED RECEPTOR KINASE-LIKE 21"/>
    <property type="match status" value="1"/>
</dbReference>
<evidence type="ECO:0000256" key="9">
    <source>
        <dbReference type="ARBA" id="ARBA00022989"/>
    </source>
</evidence>
<dbReference type="CDD" id="cd00054">
    <property type="entry name" value="EGF_CA"/>
    <property type="match status" value="1"/>
</dbReference>
<keyword evidence="8 13" id="KW-0067">ATP-binding</keyword>
<keyword evidence="2" id="KW-0723">Serine/threonine-protein kinase</keyword>
<keyword evidence="9 14" id="KW-1133">Transmembrane helix</keyword>
<dbReference type="GO" id="GO:0004674">
    <property type="term" value="F:protein serine/threonine kinase activity"/>
    <property type="evidence" value="ECO:0007669"/>
    <property type="project" value="UniProtKB-KW"/>
</dbReference>
<keyword evidence="4 14" id="KW-0812">Transmembrane</keyword>
<evidence type="ECO:0000313" key="17">
    <source>
        <dbReference type="EMBL" id="KAF8405748.1"/>
    </source>
</evidence>
<dbReference type="InterPro" id="IPR025287">
    <property type="entry name" value="WAK_GUB"/>
</dbReference>
<keyword evidence="10 14" id="KW-0472">Membrane</keyword>
<keyword evidence="11" id="KW-1015">Disulfide bond</keyword>
<dbReference type="CDD" id="cd14066">
    <property type="entry name" value="STKc_IRAK"/>
    <property type="match status" value="1"/>
</dbReference>
<dbReference type="Proteomes" id="UP000655225">
    <property type="component" value="Unassembled WGS sequence"/>
</dbReference>
<evidence type="ECO:0000256" key="4">
    <source>
        <dbReference type="ARBA" id="ARBA00022692"/>
    </source>
</evidence>
<evidence type="ECO:0000256" key="6">
    <source>
        <dbReference type="ARBA" id="ARBA00022741"/>
    </source>
</evidence>
<evidence type="ECO:0000256" key="2">
    <source>
        <dbReference type="ARBA" id="ARBA00022527"/>
    </source>
</evidence>
<evidence type="ECO:0000256" key="11">
    <source>
        <dbReference type="ARBA" id="ARBA00023157"/>
    </source>
</evidence>
<evidence type="ECO:0000256" key="3">
    <source>
        <dbReference type="ARBA" id="ARBA00022679"/>
    </source>
</evidence>
<keyword evidence="3" id="KW-0808">Transferase</keyword>
<evidence type="ECO:0000256" key="1">
    <source>
        <dbReference type="ARBA" id="ARBA00004479"/>
    </source>
</evidence>
<evidence type="ECO:0000256" key="12">
    <source>
        <dbReference type="ARBA" id="ARBA00023180"/>
    </source>
</evidence>
<dbReference type="PROSITE" id="PS00107">
    <property type="entry name" value="PROTEIN_KINASE_ATP"/>
    <property type="match status" value="1"/>
</dbReference>
<dbReference type="Gene3D" id="2.10.25.10">
    <property type="entry name" value="Laminin"/>
    <property type="match status" value="1"/>
</dbReference>
<organism evidence="17 18">
    <name type="scientific">Tetracentron sinense</name>
    <name type="common">Spur-leaf</name>
    <dbReference type="NCBI Taxonomy" id="13715"/>
    <lineage>
        <taxon>Eukaryota</taxon>
        <taxon>Viridiplantae</taxon>
        <taxon>Streptophyta</taxon>
        <taxon>Embryophyta</taxon>
        <taxon>Tracheophyta</taxon>
        <taxon>Spermatophyta</taxon>
        <taxon>Magnoliopsida</taxon>
        <taxon>Trochodendrales</taxon>
        <taxon>Trochodendraceae</taxon>
        <taxon>Tetracentron</taxon>
    </lineage>
</organism>
<dbReference type="InterPro" id="IPR000719">
    <property type="entry name" value="Prot_kinase_dom"/>
</dbReference>
<name>A0A835DJC2_TETSI</name>
<dbReference type="Gene3D" id="1.10.510.10">
    <property type="entry name" value="Transferase(Phosphotransferase) domain 1"/>
    <property type="match status" value="1"/>
</dbReference>
<dbReference type="EMBL" id="JABCRI010000005">
    <property type="protein sequence ID" value="KAF8405748.1"/>
    <property type="molecule type" value="Genomic_DNA"/>
</dbReference>
<feature type="transmembrane region" description="Helical" evidence="14">
    <location>
        <begin position="359"/>
        <end position="379"/>
    </location>
</feature>
<dbReference type="GO" id="GO:0005524">
    <property type="term" value="F:ATP binding"/>
    <property type="evidence" value="ECO:0007669"/>
    <property type="project" value="UniProtKB-UniRule"/>
</dbReference>
<dbReference type="GO" id="GO:0005509">
    <property type="term" value="F:calcium ion binding"/>
    <property type="evidence" value="ECO:0007669"/>
    <property type="project" value="InterPro"/>
</dbReference>
<keyword evidence="5 15" id="KW-0732">Signal</keyword>
<keyword evidence="7" id="KW-0418">Kinase</keyword>
<dbReference type="GO" id="GO:0030247">
    <property type="term" value="F:polysaccharide binding"/>
    <property type="evidence" value="ECO:0007669"/>
    <property type="project" value="InterPro"/>
</dbReference>
<dbReference type="SUPFAM" id="SSF56112">
    <property type="entry name" value="Protein kinase-like (PK-like)"/>
    <property type="match status" value="1"/>
</dbReference>
<feature type="domain" description="Protein kinase" evidence="16">
    <location>
        <begin position="432"/>
        <end position="705"/>
    </location>
</feature>
<dbReference type="InterPro" id="IPR008271">
    <property type="entry name" value="Ser/Thr_kinase_AS"/>
</dbReference>
<dbReference type="InterPro" id="IPR018097">
    <property type="entry name" value="EGF_Ca-bd_CS"/>
</dbReference>
<dbReference type="GO" id="GO:0007166">
    <property type="term" value="P:cell surface receptor signaling pathway"/>
    <property type="evidence" value="ECO:0007669"/>
    <property type="project" value="InterPro"/>
</dbReference>
<dbReference type="PANTHER" id="PTHR27005:SF515">
    <property type="entry name" value="WALL-ASSOCIATED RECEPTOR KINASE-LIKE 10-RELATED"/>
    <property type="match status" value="1"/>
</dbReference>
<proteinExistence type="predicted"/>
<comment type="subcellular location">
    <subcellularLocation>
        <location evidence="1">Membrane</location>
        <topology evidence="1">Single-pass type I membrane protein</topology>
    </subcellularLocation>
</comment>
<dbReference type="Gene3D" id="3.30.200.20">
    <property type="entry name" value="Phosphorylase Kinase, domain 1"/>
    <property type="match status" value="1"/>
</dbReference>
<dbReference type="Pfam" id="PF08488">
    <property type="entry name" value="WAK"/>
    <property type="match status" value="1"/>
</dbReference>
<evidence type="ECO:0000313" key="18">
    <source>
        <dbReference type="Proteomes" id="UP000655225"/>
    </source>
</evidence>
<dbReference type="GO" id="GO:0005886">
    <property type="term" value="C:plasma membrane"/>
    <property type="evidence" value="ECO:0007669"/>
    <property type="project" value="TreeGrafter"/>
</dbReference>
<comment type="caution">
    <text evidence="17">The sequence shown here is derived from an EMBL/GenBank/DDBJ whole genome shotgun (WGS) entry which is preliminary data.</text>
</comment>
<protein>
    <recommendedName>
        <fullName evidence="16">Protein kinase domain-containing protein</fullName>
    </recommendedName>
</protein>
<evidence type="ECO:0000256" key="7">
    <source>
        <dbReference type="ARBA" id="ARBA00022777"/>
    </source>
</evidence>
<evidence type="ECO:0000256" key="8">
    <source>
        <dbReference type="ARBA" id="ARBA00022840"/>
    </source>
</evidence>
<dbReference type="InterPro" id="IPR017441">
    <property type="entry name" value="Protein_kinase_ATP_BS"/>
</dbReference>
<keyword evidence="6 13" id="KW-0547">Nucleotide-binding</keyword>
<evidence type="ECO:0000256" key="14">
    <source>
        <dbReference type="SAM" id="Phobius"/>
    </source>
</evidence>
<dbReference type="Pfam" id="PF13947">
    <property type="entry name" value="GUB_WAK_bind"/>
    <property type="match status" value="1"/>
</dbReference>
<keyword evidence="12" id="KW-0325">Glycoprotein</keyword>
<evidence type="ECO:0000259" key="16">
    <source>
        <dbReference type="PROSITE" id="PS50011"/>
    </source>
</evidence>
<evidence type="ECO:0000256" key="5">
    <source>
        <dbReference type="ARBA" id="ARBA00022729"/>
    </source>
</evidence>
<keyword evidence="18" id="KW-1185">Reference proteome</keyword>
<dbReference type="FunFam" id="3.30.200.20:FF:000043">
    <property type="entry name" value="Wall-associated receptor kinase 2"/>
    <property type="match status" value="1"/>
</dbReference>
<dbReference type="AlphaFoldDB" id="A0A835DJC2"/>
<dbReference type="InterPro" id="IPR011009">
    <property type="entry name" value="Kinase-like_dom_sf"/>
</dbReference>
<feature type="signal peptide" evidence="15">
    <location>
        <begin position="1"/>
        <end position="24"/>
    </location>
</feature>
<feature type="chain" id="PRO_5032571505" description="Protein kinase domain-containing protein" evidence="15">
    <location>
        <begin position="25"/>
        <end position="763"/>
    </location>
</feature>
<evidence type="ECO:0000256" key="13">
    <source>
        <dbReference type="PROSITE-ProRule" id="PRU10141"/>
    </source>
</evidence>
<sequence length="763" mass="84121">MVVQLQLVLQLIISLLWLTKASEASTPPSLVMPGCNDTCGNISIPYPFGIGEGCYQNESFNISCSQSFEPPRPFLYTSNLEVRSISLLLGIVRVNSPVISKCNDSAVLETGMIMNLSGSPFNFSRTYNRFTAIGCNNLASITRDGEVVGECISTCNKHGATESGCDGVNCCQTTIPASLQTFSVNITSAGLDTSPGPNNVTGNCKYAFLVDQYWFSGNLSSVRDMRNVPVVLNWMIPNWTCPPYLYRSYNLSCSSTVDCSAHSSFKLWNSSWNDGYGCSCGWGFEGNPYLPKGCEDVDECLEKDACPDPGTACLNTHGSFYCYSNNDNNKSKVVGLGCTNWNLEHVLDNNLTVSTSLNYAGIGIGVGLLLLTFISLWLYRIVKKKKNIKLKQMFFKQNGGLLLQQHRSSNDGSVQKTKIFNARELEKATDNYNENRILGQGGNGTVYKGMLVDGRIVAVKKSKIVDEGQIEQFINEVAILSQINHRNVVKLLGCCLETEVPLLVYEFISNGTLLDHIHDRSGEFPVSWRDRLRIATEVAGAIAYLHSAASIPIYHRDIKSTNILLDDKYIAKVADFGTSKSVTTDKTHLTTLVQGTFGYLDPEYFQSSQFTDKSDVYSFGVVLVELLTGQKPISSTRSQEEKSLAIHFLSSIEENHLFDILDTRVVEEVKEELIAVADLAKRCLNLNGKKRPTMKDVAMILEGVLRMSQGKFSIQQNPEEVECYITETSSLWNSLSTSTGYASLENSAALPLDVQPLLLNPSS</sequence>
<dbReference type="PROSITE" id="PS00108">
    <property type="entry name" value="PROTEIN_KINASE_ST"/>
    <property type="match status" value="1"/>
</dbReference>
<dbReference type="InterPro" id="IPR013695">
    <property type="entry name" value="WAK"/>
</dbReference>
<dbReference type="PROSITE" id="PS01187">
    <property type="entry name" value="EGF_CA"/>
    <property type="match status" value="1"/>
</dbReference>
<evidence type="ECO:0000256" key="10">
    <source>
        <dbReference type="ARBA" id="ARBA00023136"/>
    </source>
</evidence>
<accession>A0A835DJC2</accession>
<dbReference type="PROSITE" id="PS50011">
    <property type="entry name" value="PROTEIN_KINASE_DOM"/>
    <property type="match status" value="1"/>
</dbReference>
<dbReference type="OrthoDB" id="4062651at2759"/>
<gene>
    <name evidence="17" type="ORF">HHK36_007825</name>
</gene>